<dbReference type="Pfam" id="PF12874">
    <property type="entry name" value="zf-met"/>
    <property type="match status" value="2"/>
</dbReference>
<feature type="region of interest" description="Disordered" evidence="4">
    <location>
        <begin position="234"/>
        <end position="260"/>
    </location>
</feature>
<dbReference type="Pfam" id="PF07528">
    <property type="entry name" value="DZF_N"/>
    <property type="match status" value="1"/>
</dbReference>
<evidence type="ECO:0000256" key="1">
    <source>
        <dbReference type="ARBA" id="ARBA00022723"/>
    </source>
</evidence>
<dbReference type="AlphaFoldDB" id="A0A0A9Y9S2"/>
<dbReference type="FunFam" id="3.30.160.60:FF:002080">
    <property type="entry name" value="Zinc finger RNA-binding protein"/>
    <property type="match status" value="1"/>
</dbReference>
<dbReference type="Pfam" id="PF12171">
    <property type="entry name" value="zf-C2H2_jaz"/>
    <property type="match status" value="1"/>
</dbReference>
<evidence type="ECO:0000313" key="6">
    <source>
        <dbReference type="EMBL" id="JAG28366.1"/>
    </source>
</evidence>
<feature type="region of interest" description="Disordered" evidence="4">
    <location>
        <begin position="894"/>
        <end position="951"/>
    </location>
</feature>
<keyword evidence="1" id="KW-0479">Metal-binding</keyword>
<feature type="domain" description="DZF" evidence="5">
    <location>
        <begin position="542"/>
        <end position="944"/>
    </location>
</feature>
<dbReference type="InterPro" id="IPR043519">
    <property type="entry name" value="NT_sf"/>
</dbReference>
<dbReference type="FunFam" id="1.10.1410.40:FF:000001">
    <property type="entry name" value="interleukin enhancer-binding factor 3 isoform X1"/>
    <property type="match status" value="1"/>
</dbReference>
<dbReference type="SMART" id="SM00451">
    <property type="entry name" value="ZnF_U1"/>
    <property type="match status" value="3"/>
</dbReference>
<proteinExistence type="predicted"/>
<dbReference type="InterPro" id="IPR049402">
    <property type="entry name" value="DZF_dom_C"/>
</dbReference>
<name>A0A0A9Y9S2_LYGHE</name>
<dbReference type="GO" id="GO:0071011">
    <property type="term" value="C:precatalytic spliceosome"/>
    <property type="evidence" value="ECO:0007669"/>
    <property type="project" value="TreeGrafter"/>
</dbReference>
<dbReference type="Gene3D" id="1.10.1410.40">
    <property type="match status" value="1"/>
</dbReference>
<sequence length="951" mass="103373">MAANPNYFGFAHGGTQYAATGTPAYQAPQTGYAVAQTAAAAAAATYSTQRAAGGYDTYQQAAHTTPGTYAVAAGTTAPATYDYGYAARTAPAAAYDATKTYYQQTAAPATQAYTNADYQAGKAAYSATYTTQSVRPAAQPHKAAQYTAAYTPAQAAPAQTTNYTYTTPVQTQQVAKAAGAGAYNGGAAVGYGNSPTTNFSTAYPSNPSNAQATAAAKPKTAVYSAAMFVNQGKPNSTWQGYKKPGGPNKNQMRPKPLQPKPQQLHYCEVCKISCAGPQTYREHLEGQRHKKKEALQKEGAAPPTGSRAANNLRCELCDVVCTGSDAYAAHLRGAKHMKVVKLHKILGKPIPEVDIKAAKGAAIATLGTAAAAGTTVTTPPKINFVQSGNLGTVGSKTSDVKEDTKEETADVEMTPENEVTPVGQEYIEEIRGDDGKLISFNCKLCECKFNDPNAKDMHMKGRRHRLQFKKKVNPDLVVDVKPSGRRGRIHEEKIRRRDDFLRRREEDRSFWTDDRMYWEERRRYEEEFEYVEWMRRRGPVPAPFLQPPPFGIRRPDTPDDRHIIMKHQQIYPKENKLQAVHKVVSHCEKAVKILIDQSQSEHNKGDKDPKAQGNAKKEPAATPNAAVKKEGEADKADTGKPGDKDWIITGIVRVGILAKGLMLADENTVELVALCGEIPTKQLLAQVYNSFSGQLKTMAPEENYNVTLDMSEACITVATSAEPAIVVNITLTSRILRDMLLGGGDGATVAMAVNQETLDQAKCLEALAQLRRAKWFQARPANNHSSVLVIRILRDLCHRNPTWSPLSQWALELLVDKVVGCVGFSVAEALRKVLEAIAGGVLLPGSAGIFDPCEREPTDATANISIQQRADITASAQHALRLMAFRQIHKVLGMAPIPPPRGGPNRHNMQRFNRKRRRDTSAGENNDSEAGDGKKDKKEGETDVTMETAAK</sequence>
<dbReference type="InterPro" id="IPR022755">
    <property type="entry name" value="Znf_C2H2_jaz"/>
</dbReference>
<feature type="compositionally biased region" description="Basic residues" evidence="4">
    <location>
        <begin position="908"/>
        <end position="918"/>
    </location>
</feature>
<feature type="region of interest" description="Disordered" evidence="4">
    <location>
        <begin position="283"/>
        <end position="306"/>
    </location>
</feature>
<dbReference type="InterPro" id="IPR003604">
    <property type="entry name" value="Matrin/U1-like-C_Znf_C2H2"/>
</dbReference>
<feature type="region of interest" description="Disordered" evidence="4">
    <location>
        <begin position="595"/>
        <end position="640"/>
    </location>
</feature>
<keyword evidence="2" id="KW-0863">Zinc-finger</keyword>
<evidence type="ECO:0000256" key="3">
    <source>
        <dbReference type="ARBA" id="ARBA00022833"/>
    </source>
</evidence>
<dbReference type="InterPro" id="IPR013087">
    <property type="entry name" value="Znf_C2H2_type"/>
</dbReference>
<feature type="compositionally biased region" description="Basic and acidic residues" evidence="4">
    <location>
        <begin position="931"/>
        <end position="941"/>
    </location>
</feature>
<dbReference type="PROSITE" id="PS00028">
    <property type="entry name" value="ZINC_FINGER_C2H2_1"/>
    <property type="match status" value="1"/>
</dbReference>
<dbReference type="PROSITE" id="PS51703">
    <property type="entry name" value="DZF"/>
    <property type="match status" value="1"/>
</dbReference>
<organism evidence="6">
    <name type="scientific">Lygus hesperus</name>
    <name type="common">Western plant bug</name>
    <dbReference type="NCBI Taxonomy" id="30085"/>
    <lineage>
        <taxon>Eukaryota</taxon>
        <taxon>Metazoa</taxon>
        <taxon>Ecdysozoa</taxon>
        <taxon>Arthropoda</taxon>
        <taxon>Hexapoda</taxon>
        <taxon>Insecta</taxon>
        <taxon>Pterygota</taxon>
        <taxon>Neoptera</taxon>
        <taxon>Paraneoptera</taxon>
        <taxon>Hemiptera</taxon>
        <taxon>Heteroptera</taxon>
        <taxon>Panheteroptera</taxon>
        <taxon>Cimicomorpha</taxon>
        <taxon>Miridae</taxon>
        <taxon>Mirini</taxon>
        <taxon>Lygus</taxon>
    </lineage>
</organism>
<reference evidence="6" key="1">
    <citation type="journal article" date="2014" name="PLoS ONE">
        <title>Transcriptome-Based Identification of ABC Transporters in the Western Tarnished Plant Bug Lygus hesperus.</title>
        <authorList>
            <person name="Hull J.J."/>
            <person name="Chaney K."/>
            <person name="Geib S.M."/>
            <person name="Fabrick J.A."/>
            <person name="Brent C.S."/>
            <person name="Walsh D."/>
            <person name="Lavine L.C."/>
        </authorList>
    </citation>
    <scope>NUCLEOTIDE SEQUENCE</scope>
</reference>
<evidence type="ECO:0000256" key="2">
    <source>
        <dbReference type="ARBA" id="ARBA00022771"/>
    </source>
</evidence>
<feature type="compositionally biased region" description="Basic and acidic residues" evidence="4">
    <location>
        <begin position="599"/>
        <end position="619"/>
    </location>
</feature>
<protein>
    <submittedName>
        <fullName evidence="6">Zinc finger RNA-binding protein</fullName>
    </submittedName>
</protein>
<dbReference type="PANTHER" id="PTHR45762:SF3">
    <property type="entry name" value="ZINC-FINGER PROTEIN AT 72D, ISOFORM B"/>
    <property type="match status" value="1"/>
</dbReference>
<dbReference type="SMART" id="SM00355">
    <property type="entry name" value="ZnF_C2H2"/>
    <property type="match status" value="3"/>
</dbReference>
<dbReference type="EMBL" id="GBHO01015238">
    <property type="protein sequence ID" value="JAG28366.1"/>
    <property type="molecule type" value="Transcribed_RNA"/>
</dbReference>
<keyword evidence="3" id="KW-0862">Zinc</keyword>
<dbReference type="Gene3D" id="3.30.460.10">
    <property type="entry name" value="Beta Polymerase, domain 2"/>
    <property type="match status" value="1"/>
</dbReference>
<dbReference type="Gene3D" id="3.30.160.60">
    <property type="entry name" value="Classic Zinc Finger"/>
    <property type="match status" value="3"/>
</dbReference>
<dbReference type="InterPro" id="IPR049401">
    <property type="entry name" value="DZF_dom_N"/>
</dbReference>
<dbReference type="InterPro" id="IPR006561">
    <property type="entry name" value="DZF_dom"/>
</dbReference>
<dbReference type="Pfam" id="PF20965">
    <property type="entry name" value="DZF_C"/>
    <property type="match status" value="1"/>
</dbReference>
<evidence type="ECO:0000259" key="5">
    <source>
        <dbReference type="PROSITE" id="PS51703"/>
    </source>
</evidence>
<accession>A0A0A9Y9S2</accession>
<dbReference type="GO" id="GO:0003727">
    <property type="term" value="F:single-stranded RNA binding"/>
    <property type="evidence" value="ECO:0007669"/>
    <property type="project" value="TreeGrafter"/>
</dbReference>
<dbReference type="GO" id="GO:0003725">
    <property type="term" value="F:double-stranded RNA binding"/>
    <property type="evidence" value="ECO:0007669"/>
    <property type="project" value="TreeGrafter"/>
</dbReference>
<dbReference type="GO" id="GO:0008270">
    <property type="term" value="F:zinc ion binding"/>
    <property type="evidence" value="ECO:0007669"/>
    <property type="project" value="UniProtKB-KW"/>
</dbReference>
<dbReference type="PANTHER" id="PTHR45762">
    <property type="entry name" value="ZINC FINGER RNA-BINDING PROTEIN"/>
    <property type="match status" value="1"/>
</dbReference>
<dbReference type="SUPFAM" id="SSF57667">
    <property type="entry name" value="beta-beta-alpha zinc fingers"/>
    <property type="match status" value="3"/>
</dbReference>
<dbReference type="InterPro" id="IPR036236">
    <property type="entry name" value="Znf_C2H2_sf"/>
</dbReference>
<feature type="compositionally biased region" description="Basic and acidic residues" evidence="4">
    <location>
        <begin position="627"/>
        <end position="640"/>
    </location>
</feature>
<evidence type="ECO:0000256" key="4">
    <source>
        <dbReference type="SAM" id="MobiDB-lite"/>
    </source>
</evidence>
<dbReference type="FunFam" id="3.30.160.60:FF:000210">
    <property type="entry name" value="Zinc finger RNA-binding protein 2"/>
    <property type="match status" value="1"/>
</dbReference>
<dbReference type="SMART" id="SM00572">
    <property type="entry name" value="DZF"/>
    <property type="match status" value="1"/>
</dbReference>
<reference evidence="6" key="2">
    <citation type="submission" date="2014-07" db="EMBL/GenBank/DDBJ databases">
        <authorList>
            <person name="Hull J."/>
        </authorList>
    </citation>
    <scope>NUCLEOTIDE SEQUENCE</scope>
</reference>
<gene>
    <name evidence="6" type="primary">ZFR_3</name>
    <name evidence="6" type="ORF">CM83_59476</name>
</gene>